<sequence>MPSYLSSNLNFAGKTNPFNNSKEKIIQKDEESGEEDKGFAGAENKRSQQNLIPHERKICYILLFGVLRYFSMFHYGRWVFSGFVPEKYINPCNGTNLMSMDDIDLLKHNITHIHEEFILDLIRIKTHFFFNFEQGG</sequence>
<keyword evidence="2" id="KW-1185">Reference proteome</keyword>
<feature type="region of interest" description="Disordered" evidence="1">
    <location>
        <begin position="27"/>
        <end position="46"/>
    </location>
</feature>
<evidence type="ECO:0000256" key="1">
    <source>
        <dbReference type="SAM" id="MobiDB-lite"/>
    </source>
</evidence>
<dbReference type="AlphaFoldDB" id="A0A914QB60"/>
<evidence type="ECO:0000313" key="2">
    <source>
        <dbReference type="Proteomes" id="UP000887578"/>
    </source>
</evidence>
<dbReference type="WBParaSite" id="PDA_v2.g28898.t1">
    <property type="protein sequence ID" value="PDA_v2.g28898.t1"/>
    <property type="gene ID" value="PDA_v2.g28898"/>
</dbReference>
<name>A0A914QB60_9BILA</name>
<dbReference type="Proteomes" id="UP000887578">
    <property type="component" value="Unplaced"/>
</dbReference>
<protein>
    <submittedName>
        <fullName evidence="3">Uncharacterized protein</fullName>
    </submittedName>
</protein>
<organism evidence="2 3">
    <name type="scientific">Panagrolaimus davidi</name>
    <dbReference type="NCBI Taxonomy" id="227884"/>
    <lineage>
        <taxon>Eukaryota</taxon>
        <taxon>Metazoa</taxon>
        <taxon>Ecdysozoa</taxon>
        <taxon>Nematoda</taxon>
        <taxon>Chromadorea</taxon>
        <taxon>Rhabditida</taxon>
        <taxon>Tylenchina</taxon>
        <taxon>Panagrolaimomorpha</taxon>
        <taxon>Panagrolaimoidea</taxon>
        <taxon>Panagrolaimidae</taxon>
        <taxon>Panagrolaimus</taxon>
    </lineage>
</organism>
<evidence type="ECO:0000313" key="3">
    <source>
        <dbReference type="WBParaSite" id="PDA_v2.g28898.t1"/>
    </source>
</evidence>
<proteinExistence type="predicted"/>
<reference evidence="3" key="1">
    <citation type="submission" date="2022-11" db="UniProtKB">
        <authorList>
            <consortium name="WormBaseParasite"/>
        </authorList>
    </citation>
    <scope>IDENTIFICATION</scope>
</reference>
<accession>A0A914QB60</accession>